<dbReference type="AlphaFoldDB" id="A0A3D9DNX2"/>
<organism evidence="1 2">
    <name type="scientific">Chryseobacterium elymi</name>
    <dbReference type="NCBI Taxonomy" id="395936"/>
    <lineage>
        <taxon>Bacteria</taxon>
        <taxon>Pseudomonadati</taxon>
        <taxon>Bacteroidota</taxon>
        <taxon>Flavobacteriia</taxon>
        <taxon>Flavobacteriales</taxon>
        <taxon>Weeksellaceae</taxon>
        <taxon>Chryseobacterium group</taxon>
        <taxon>Chryseobacterium</taxon>
    </lineage>
</organism>
<dbReference type="Proteomes" id="UP000257030">
    <property type="component" value="Unassembled WGS sequence"/>
</dbReference>
<sequence>MLFVNRIIAKKVGKNSPQLGFLIVHDDIQTATGTAVLDFYFQKDKQKNAYANTAVKVAICLITSL</sequence>
<name>A0A3D9DNX2_9FLAO</name>
<evidence type="ECO:0000313" key="1">
    <source>
        <dbReference type="EMBL" id="REC79531.1"/>
    </source>
</evidence>
<gene>
    <name evidence="1" type="ORF">DRF60_06835</name>
</gene>
<protein>
    <submittedName>
        <fullName evidence="1">Uncharacterized protein</fullName>
    </submittedName>
</protein>
<evidence type="ECO:0000313" key="2">
    <source>
        <dbReference type="Proteomes" id="UP000257030"/>
    </source>
</evidence>
<comment type="caution">
    <text evidence="1">The sequence shown here is derived from an EMBL/GenBank/DDBJ whole genome shotgun (WGS) entry which is preliminary data.</text>
</comment>
<accession>A0A3D9DNX2</accession>
<keyword evidence="2" id="KW-1185">Reference proteome</keyword>
<proteinExistence type="predicted"/>
<reference evidence="1 2" key="1">
    <citation type="journal article" date="2010" name="Syst. Appl. Microbiol.">
        <title>Four new species of Chryseobacterium from the rhizosphere of coastal sand dune plants, Chryseobacterium elymi sp. nov., Chryseobacterium hagamense sp. nov., Chryseobacterium lathyri sp. nov. and Chryseobacterium rhizosphaerae sp. nov.</title>
        <authorList>
            <person name="Cho S.H."/>
            <person name="Lee K.S."/>
            <person name="Shin D.S."/>
            <person name="Han J.H."/>
            <person name="Park K.S."/>
            <person name="Lee C.H."/>
            <person name="Park K.H."/>
            <person name="Kim S.B."/>
        </authorList>
    </citation>
    <scope>NUCLEOTIDE SEQUENCE [LARGE SCALE GENOMIC DNA]</scope>
    <source>
        <strain evidence="1 2">KCTC 22547</strain>
    </source>
</reference>
<dbReference type="EMBL" id="QNUH01000004">
    <property type="protein sequence ID" value="REC79531.1"/>
    <property type="molecule type" value="Genomic_DNA"/>
</dbReference>